<proteinExistence type="predicted"/>
<name>A0AAV5TP41_9BILA</name>
<gene>
    <name evidence="13" type="ORF">PENTCL1PPCAC_18117</name>
</gene>
<evidence type="ECO:0000256" key="8">
    <source>
        <dbReference type="ARBA" id="ARBA00054674"/>
    </source>
</evidence>
<evidence type="ECO:0000256" key="7">
    <source>
        <dbReference type="ARBA" id="ARBA00051086"/>
    </source>
</evidence>
<dbReference type="SUPFAM" id="SSF55811">
    <property type="entry name" value="Nudix"/>
    <property type="match status" value="2"/>
</dbReference>
<dbReference type="PANTHER" id="PTHR11839:SF15">
    <property type="entry name" value="URIDINE DIPHOSPHATE GLUCOSE PYROPHOSPHATASE NUDT14"/>
    <property type="match status" value="1"/>
</dbReference>
<dbReference type="EMBL" id="BTSX01000004">
    <property type="protein sequence ID" value="GMS95942.1"/>
    <property type="molecule type" value="Genomic_DNA"/>
</dbReference>
<feature type="domain" description="Nudix hydrolase" evidence="12">
    <location>
        <begin position="269"/>
        <end position="428"/>
    </location>
</feature>
<dbReference type="EC" id="3.6.1.45" evidence="9"/>
<organism evidence="13 14">
    <name type="scientific">Pristionchus entomophagus</name>
    <dbReference type="NCBI Taxonomy" id="358040"/>
    <lineage>
        <taxon>Eukaryota</taxon>
        <taxon>Metazoa</taxon>
        <taxon>Ecdysozoa</taxon>
        <taxon>Nematoda</taxon>
        <taxon>Chromadorea</taxon>
        <taxon>Rhabditida</taxon>
        <taxon>Rhabditina</taxon>
        <taxon>Diplogasteromorpha</taxon>
        <taxon>Diplogasteroidea</taxon>
        <taxon>Neodiplogasteridae</taxon>
        <taxon>Pristionchus</taxon>
    </lineage>
</organism>
<protein>
    <recommendedName>
        <fullName evidence="10">Uridine diphosphate glucose pyrophosphatase NUDT14</fullName>
        <ecNumber evidence="9">3.6.1.45</ecNumber>
    </recommendedName>
    <alternativeName>
        <fullName evidence="11">Nucleoside diphosphate-linked moiety X motif 14</fullName>
    </alternativeName>
</protein>
<comment type="function">
    <text evidence="8">Hydrolyzes UDP-glucose to glucose 1-phosphate and UMP and ADP-ribose to ribose 5-phosphate and AMP. The physiological substrate is probably UDP-glucose. Poor activity on other substrates such as ADP-glucose, CDP-glucose, GDP-glucose and GDP-mannose.</text>
</comment>
<evidence type="ECO:0000259" key="12">
    <source>
        <dbReference type="PROSITE" id="PS51462"/>
    </source>
</evidence>
<reference evidence="13" key="1">
    <citation type="submission" date="2023-10" db="EMBL/GenBank/DDBJ databases">
        <title>Genome assembly of Pristionchus species.</title>
        <authorList>
            <person name="Yoshida K."/>
            <person name="Sommer R.J."/>
        </authorList>
    </citation>
    <scope>NUCLEOTIDE SEQUENCE</scope>
    <source>
        <strain evidence="13">RS0144</strain>
    </source>
</reference>
<comment type="subunit">
    <text evidence="3">Homodimer.</text>
</comment>
<keyword evidence="5" id="KW-0378">Hydrolase</keyword>
<keyword evidence="6" id="KW-0460">Magnesium</keyword>
<keyword evidence="14" id="KW-1185">Reference proteome</keyword>
<comment type="catalytic activity">
    <reaction evidence="7">
        <text>UDP-sugar + H2O = UMP + alpha-D-aldose 1-phosphate.</text>
        <dbReference type="EC" id="3.6.1.45"/>
    </reaction>
</comment>
<dbReference type="GO" id="GO:0006753">
    <property type="term" value="P:nucleoside phosphate metabolic process"/>
    <property type="evidence" value="ECO:0007669"/>
    <property type="project" value="TreeGrafter"/>
</dbReference>
<evidence type="ECO:0000256" key="3">
    <source>
        <dbReference type="ARBA" id="ARBA00011738"/>
    </source>
</evidence>
<dbReference type="InterPro" id="IPR000086">
    <property type="entry name" value="NUDIX_hydrolase_dom"/>
</dbReference>
<evidence type="ECO:0000256" key="6">
    <source>
        <dbReference type="ARBA" id="ARBA00022842"/>
    </source>
</evidence>
<sequence>MSAPPLPTIDITGFQEKFQSVYLRSYRLNFEQNGQPREFDLALRHSSVATLLYHKKRKQFLMVRQFRPAIFVSRILKMDENRGKNVHDVDWKKYDREIGYTRELCAGLIDKEIPLIDIAREEIEEECGYKVNNEQIRWMASFIVDSGSPQHLFYAEIDESHKLHEGGGNNHEGEFIYQVWMSEDEARDHLTSSDPRSPPGLLYALEWWFSRDDKKESSTPTHFSLSLASSPISPLHSMRYTPNPPTSKIAPVRMLFNINGVSRSWDMAPCADSAAVLIYNRDEQRIVVNRRFRPAMLIGRTRYLPENKGVAVESIDYSKYPQEWAYSLELCSGQRRNEETAQSCALRNVSERTGYRIQEGQLRHLTKTILGISQGGDKQDMYYAECGNGEKMEGWEEPRDVAVVSLTRSETECLLTAELAPCPPGLLYAIRWFLNHVK</sequence>
<keyword evidence="4" id="KW-0963">Cytoplasm</keyword>
<dbReference type="FunFam" id="3.90.79.10:FF:000035">
    <property type="entry name" value="Uridine diphosphate glucose pyrophosphatase"/>
    <property type="match status" value="1"/>
</dbReference>
<evidence type="ECO:0000256" key="9">
    <source>
        <dbReference type="ARBA" id="ARBA00066480"/>
    </source>
</evidence>
<dbReference type="GO" id="GO:0005737">
    <property type="term" value="C:cytoplasm"/>
    <property type="evidence" value="ECO:0007669"/>
    <property type="project" value="UniProtKB-SubCell"/>
</dbReference>
<dbReference type="CDD" id="cd18887">
    <property type="entry name" value="NUDIX_UGPPase_Nudt14"/>
    <property type="match status" value="1"/>
</dbReference>
<dbReference type="InterPro" id="IPR015797">
    <property type="entry name" value="NUDIX_hydrolase-like_dom_sf"/>
</dbReference>
<comment type="subcellular location">
    <subcellularLocation>
        <location evidence="2">Cytoplasm</location>
    </subcellularLocation>
</comment>
<evidence type="ECO:0000256" key="1">
    <source>
        <dbReference type="ARBA" id="ARBA00001946"/>
    </source>
</evidence>
<evidence type="ECO:0000313" key="14">
    <source>
        <dbReference type="Proteomes" id="UP001432027"/>
    </source>
</evidence>
<dbReference type="AlphaFoldDB" id="A0AAV5TP41"/>
<evidence type="ECO:0000256" key="2">
    <source>
        <dbReference type="ARBA" id="ARBA00004496"/>
    </source>
</evidence>
<dbReference type="PROSITE" id="PS51462">
    <property type="entry name" value="NUDIX"/>
    <property type="match status" value="2"/>
</dbReference>
<dbReference type="Gene3D" id="3.90.79.10">
    <property type="entry name" value="Nucleoside Triphosphate Pyrophosphohydrolase"/>
    <property type="match status" value="2"/>
</dbReference>
<evidence type="ECO:0000256" key="10">
    <source>
        <dbReference type="ARBA" id="ARBA00071467"/>
    </source>
</evidence>
<dbReference type="PANTHER" id="PTHR11839">
    <property type="entry name" value="UDP/ADP-SUGAR PYROPHOSPHATASE"/>
    <property type="match status" value="1"/>
</dbReference>
<dbReference type="GO" id="GO:0019693">
    <property type="term" value="P:ribose phosphate metabolic process"/>
    <property type="evidence" value="ECO:0007669"/>
    <property type="project" value="TreeGrafter"/>
</dbReference>
<evidence type="ECO:0000313" key="13">
    <source>
        <dbReference type="EMBL" id="GMS95942.1"/>
    </source>
</evidence>
<dbReference type="GO" id="GO:0008768">
    <property type="term" value="F:UDP-sugar diphosphatase activity"/>
    <property type="evidence" value="ECO:0007669"/>
    <property type="project" value="UniProtKB-EC"/>
</dbReference>
<comment type="caution">
    <text evidence="13">The sequence shown here is derived from an EMBL/GenBank/DDBJ whole genome shotgun (WGS) entry which is preliminary data.</text>
</comment>
<feature type="domain" description="Nudix hydrolase" evidence="12">
    <location>
        <begin position="43"/>
        <end position="203"/>
    </location>
</feature>
<accession>A0AAV5TP41</accession>
<evidence type="ECO:0000256" key="4">
    <source>
        <dbReference type="ARBA" id="ARBA00022490"/>
    </source>
</evidence>
<dbReference type="Proteomes" id="UP001432027">
    <property type="component" value="Unassembled WGS sequence"/>
</dbReference>
<evidence type="ECO:0000256" key="5">
    <source>
        <dbReference type="ARBA" id="ARBA00022801"/>
    </source>
</evidence>
<evidence type="ECO:0000256" key="11">
    <source>
        <dbReference type="ARBA" id="ARBA00080475"/>
    </source>
</evidence>
<comment type="cofactor">
    <cofactor evidence="1">
        <name>Mg(2+)</name>
        <dbReference type="ChEBI" id="CHEBI:18420"/>
    </cofactor>
</comment>